<dbReference type="EMBL" id="BSPK01000118">
    <property type="protein sequence ID" value="GLS67908.1"/>
    <property type="molecule type" value="Genomic_DNA"/>
</dbReference>
<protein>
    <submittedName>
        <fullName evidence="1">Uncharacterized protein</fullName>
    </submittedName>
</protein>
<reference evidence="4" key="2">
    <citation type="journal article" date="2019" name="Int. J. Syst. Evol. Microbiol.">
        <title>The Global Catalogue of Microorganisms (GCM) 10K type strain sequencing project: providing services to taxonomists for standard genome sequencing and annotation.</title>
        <authorList>
            <consortium name="The Broad Institute Genomics Platform"/>
            <consortium name="The Broad Institute Genome Sequencing Center for Infectious Disease"/>
            <person name="Wu L."/>
            <person name="Ma J."/>
        </authorList>
    </citation>
    <scope>NUCLEOTIDE SEQUENCE [LARGE SCALE GENOMIC DNA]</scope>
    <source>
        <strain evidence="4">NBRC 107715</strain>
    </source>
</reference>
<evidence type="ECO:0000313" key="1">
    <source>
        <dbReference type="EMBL" id="GEP05709.1"/>
    </source>
</evidence>
<organism evidence="1 3">
    <name type="scientific">Methylobacterium oxalidis</name>
    <dbReference type="NCBI Taxonomy" id="944322"/>
    <lineage>
        <taxon>Bacteria</taxon>
        <taxon>Pseudomonadati</taxon>
        <taxon>Pseudomonadota</taxon>
        <taxon>Alphaproteobacteria</taxon>
        <taxon>Hyphomicrobiales</taxon>
        <taxon>Methylobacteriaceae</taxon>
        <taxon>Methylobacterium</taxon>
    </lineage>
</organism>
<evidence type="ECO:0000313" key="2">
    <source>
        <dbReference type="EMBL" id="GLS67908.1"/>
    </source>
</evidence>
<proteinExistence type="predicted"/>
<evidence type="ECO:0000313" key="4">
    <source>
        <dbReference type="Proteomes" id="UP001156856"/>
    </source>
</evidence>
<keyword evidence="4" id="KW-1185">Reference proteome</keyword>
<sequence length="113" mass="11694">MSELPLTVDLAGDAFVFPAARSAPAVPARTPLPRPGAEGAPHPGAGRWLLRLVGLQIAASACLTTYVAYAMAPALARLPEPPDYGLRLGGTPALPASVQDGFHLRLSRDEAGE</sequence>
<accession>A0A512J763</accession>
<reference evidence="2" key="4">
    <citation type="submission" date="2023-01" db="EMBL/GenBank/DDBJ databases">
        <title>Draft genome sequence of Methylobacterium oxalidis strain NBRC 107715.</title>
        <authorList>
            <person name="Sun Q."/>
            <person name="Mori K."/>
        </authorList>
    </citation>
    <scope>NUCLEOTIDE SEQUENCE</scope>
    <source>
        <strain evidence="2">NBRC 107715</strain>
    </source>
</reference>
<reference evidence="2" key="1">
    <citation type="journal article" date="2014" name="Int. J. Syst. Evol. Microbiol.">
        <title>Complete genome of a new Firmicutes species belonging to the dominant human colonic microbiota ('Ruminococcus bicirculans') reveals two chromosomes and a selective capacity to utilize plant glucans.</title>
        <authorList>
            <consortium name="NISC Comparative Sequencing Program"/>
            <person name="Wegmann U."/>
            <person name="Louis P."/>
            <person name="Goesmann A."/>
            <person name="Henrissat B."/>
            <person name="Duncan S.H."/>
            <person name="Flint H.J."/>
        </authorList>
    </citation>
    <scope>NUCLEOTIDE SEQUENCE</scope>
    <source>
        <strain evidence="2">NBRC 107715</strain>
    </source>
</reference>
<comment type="caution">
    <text evidence="1">The sequence shown here is derived from an EMBL/GenBank/DDBJ whole genome shotgun (WGS) entry which is preliminary data.</text>
</comment>
<gene>
    <name evidence="2" type="ORF">GCM10007888_62930</name>
    <name evidence="1" type="ORF">MOX02_37470</name>
</gene>
<name>A0A512J763_9HYPH</name>
<evidence type="ECO:0000313" key="3">
    <source>
        <dbReference type="Proteomes" id="UP000321960"/>
    </source>
</evidence>
<dbReference type="EMBL" id="BJZU01000075">
    <property type="protein sequence ID" value="GEP05709.1"/>
    <property type="molecule type" value="Genomic_DNA"/>
</dbReference>
<dbReference type="RefSeq" id="WP_147027257.1">
    <property type="nucleotide sequence ID" value="NZ_BJZU01000075.1"/>
</dbReference>
<dbReference type="AlphaFoldDB" id="A0A512J763"/>
<dbReference type="Proteomes" id="UP001156856">
    <property type="component" value="Unassembled WGS sequence"/>
</dbReference>
<reference evidence="1 3" key="3">
    <citation type="submission" date="2019-07" db="EMBL/GenBank/DDBJ databases">
        <title>Whole genome shotgun sequence of Methylobacterium oxalidis NBRC 107715.</title>
        <authorList>
            <person name="Hosoyama A."/>
            <person name="Uohara A."/>
            <person name="Ohji S."/>
            <person name="Ichikawa N."/>
        </authorList>
    </citation>
    <scope>NUCLEOTIDE SEQUENCE [LARGE SCALE GENOMIC DNA]</scope>
    <source>
        <strain evidence="1 3">NBRC 107715</strain>
    </source>
</reference>
<dbReference type="Proteomes" id="UP000321960">
    <property type="component" value="Unassembled WGS sequence"/>
</dbReference>
<dbReference type="OrthoDB" id="7999967at2"/>